<protein>
    <submittedName>
        <fullName evidence="2">Putative 60S ribosomal protein L18a-like protein</fullName>
    </submittedName>
</protein>
<organism evidence="2 3">
    <name type="scientific">Cocos nucifera</name>
    <name type="common">Coconut palm</name>
    <dbReference type="NCBI Taxonomy" id="13894"/>
    <lineage>
        <taxon>Eukaryota</taxon>
        <taxon>Viridiplantae</taxon>
        <taxon>Streptophyta</taxon>
        <taxon>Embryophyta</taxon>
        <taxon>Tracheophyta</taxon>
        <taxon>Spermatophyta</taxon>
        <taxon>Magnoliopsida</taxon>
        <taxon>Liliopsida</taxon>
        <taxon>Arecaceae</taxon>
        <taxon>Arecoideae</taxon>
        <taxon>Cocoseae</taxon>
        <taxon>Attaleinae</taxon>
        <taxon>Cocos</taxon>
    </lineage>
</organism>
<dbReference type="Proteomes" id="UP000797356">
    <property type="component" value="Chromosome 6"/>
</dbReference>
<comment type="caution">
    <text evidence="2">The sequence shown here is derived from an EMBL/GenBank/DDBJ whole genome shotgun (WGS) entry which is preliminary data.</text>
</comment>
<keyword evidence="1" id="KW-1133">Transmembrane helix</keyword>
<feature type="transmembrane region" description="Helical" evidence="1">
    <location>
        <begin position="38"/>
        <end position="59"/>
    </location>
</feature>
<evidence type="ECO:0000313" key="3">
    <source>
        <dbReference type="Proteomes" id="UP000797356"/>
    </source>
</evidence>
<evidence type="ECO:0000313" key="2">
    <source>
        <dbReference type="EMBL" id="KAG1346317.1"/>
    </source>
</evidence>
<gene>
    <name evidence="2" type="ORF">COCNU_06G001460</name>
</gene>
<dbReference type="EMBL" id="CM017877">
    <property type="protein sequence ID" value="KAG1346317.1"/>
    <property type="molecule type" value="Genomic_DNA"/>
</dbReference>
<keyword evidence="2" id="KW-0687">Ribonucleoprotein</keyword>
<sequence length="226" mass="25372">MEDQGQSYENKDHDGKYALIRDEEDVRWGLYGRPLPCFGFLTGFLFPLMWYYATVLYFSNYYRKDPRERAGLAASAIAVSLSHGCQLIGTECNVNHLQAINSHAVIAVIFYLNFAGIDLYSCSLHNSSCHSYLVQAISYYLDSSVDTTVVAGQKQVTENINYHSPCQSCILFQENSTLRADMFLDIALISLHLLPVSAYALLGYQFRASSHCVALLFDNSSLPESE</sequence>
<evidence type="ECO:0000256" key="1">
    <source>
        <dbReference type="SAM" id="Phobius"/>
    </source>
</evidence>
<dbReference type="PANTHER" id="PTHR46666">
    <property type="entry name" value="60S RIBOSOMAL L18A-LIKE PROTEIN"/>
    <property type="match status" value="1"/>
</dbReference>
<keyword evidence="1" id="KW-0472">Membrane</keyword>
<keyword evidence="2" id="KW-0689">Ribosomal protein</keyword>
<feature type="transmembrane region" description="Helical" evidence="1">
    <location>
        <begin position="182"/>
        <end position="202"/>
    </location>
</feature>
<dbReference type="GO" id="GO:0005840">
    <property type="term" value="C:ribosome"/>
    <property type="evidence" value="ECO:0007669"/>
    <property type="project" value="UniProtKB-KW"/>
</dbReference>
<name>A0A8K0IAI3_COCNU</name>
<keyword evidence="3" id="KW-1185">Reference proteome</keyword>
<reference evidence="2" key="1">
    <citation type="journal article" date="2017" name="Gigascience">
        <title>The genome draft of coconut (Cocos nucifera).</title>
        <authorList>
            <person name="Xiao Y."/>
            <person name="Xu P."/>
            <person name="Fan H."/>
            <person name="Baudouin L."/>
            <person name="Xia W."/>
            <person name="Bocs S."/>
            <person name="Xu J."/>
            <person name="Li Q."/>
            <person name="Guo A."/>
            <person name="Zhou L."/>
            <person name="Li J."/>
            <person name="Wu Y."/>
            <person name="Ma Z."/>
            <person name="Armero A."/>
            <person name="Issali A.E."/>
            <person name="Liu N."/>
            <person name="Peng M."/>
            <person name="Yang Y."/>
        </authorList>
    </citation>
    <scope>NUCLEOTIDE SEQUENCE</scope>
    <source>
        <tissue evidence="2">Spear leaf of Hainan Tall coconut</tissue>
    </source>
</reference>
<accession>A0A8K0IAI3</accession>
<dbReference type="OrthoDB" id="1922941at2759"/>
<keyword evidence="1" id="KW-0812">Transmembrane</keyword>
<reference evidence="2" key="2">
    <citation type="submission" date="2019-07" db="EMBL/GenBank/DDBJ databases">
        <authorList>
            <person name="Yang Y."/>
            <person name="Bocs S."/>
            <person name="Baudouin L."/>
        </authorList>
    </citation>
    <scope>NUCLEOTIDE SEQUENCE</scope>
    <source>
        <tissue evidence="2">Spear leaf of Hainan Tall coconut</tissue>
    </source>
</reference>
<dbReference type="AlphaFoldDB" id="A0A8K0IAI3"/>
<proteinExistence type="predicted"/>
<dbReference type="PANTHER" id="PTHR46666:SF2">
    <property type="entry name" value="60S RIBOSOMAL L18A-LIKE PROTEIN"/>
    <property type="match status" value="1"/>
</dbReference>